<dbReference type="SUPFAM" id="SSF51905">
    <property type="entry name" value="FAD/NAD(P)-binding domain"/>
    <property type="match status" value="1"/>
</dbReference>
<comment type="similarity">
    <text evidence="2">Belongs to the GMC oxidoreductase family.</text>
</comment>
<reference evidence="9" key="1">
    <citation type="submission" date="2016-10" db="EMBL/GenBank/DDBJ databases">
        <authorList>
            <person name="Varghese N."/>
            <person name="Submissions S."/>
        </authorList>
    </citation>
    <scope>NUCLEOTIDE SEQUENCE [LARGE SCALE GENOMIC DNA]</scope>
    <source>
        <strain evidence="9">DSM 25329</strain>
    </source>
</reference>
<name>A0A1G7WRV1_9BACT</name>
<dbReference type="GO" id="GO:0016614">
    <property type="term" value="F:oxidoreductase activity, acting on CH-OH group of donors"/>
    <property type="evidence" value="ECO:0007669"/>
    <property type="project" value="InterPro"/>
</dbReference>
<evidence type="ECO:0000313" key="8">
    <source>
        <dbReference type="EMBL" id="SDG74616.1"/>
    </source>
</evidence>
<keyword evidence="3" id="KW-0285">Flavoprotein</keyword>
<keyword evidence="9" id="KW-1185">Reference proteome</keyword>
<dbReference type="Pfam" id="PF05199">
    <property type="entry name" value="GMC_oxred_C"/>
    <property type="match status" value="1"/>
</dbReference>
<evidence type="ECO:0000256" key="1">
    <source>
        <dbReference type="ARBA" id="ARBA00001974"/>
    </source>
</evidence>
<dbReference type="Gene3D" id="3.50.50.60">
    <property type="entry name" value="FAD/NAD(P)-binding domain"/>
    <property type="match status" value="2"/>
</dbReference>
<dbReference type="AlphaFoldDB" id="A0A1G7WRV1"/>
<accession>A0A1G7WRV1</accession>
<dbReference type="STRING" id="659014.SAMN04487996_122146"/>
<evidence type="ECO:0000256" key="2">
    <source>
        <dbReference type="ARBA" id="ARBA00010790"/>
    </source>
</evidence>
<dbReference type="Pfam" id="PF13450">
    <property type="entry name" value="NAD_binding_8"/>
    <property type="match status" value="1"/>
</dbReference>
<evidence type="ECO:0000256" key="3">
    <source>
        <dbReference type="ARBA" id="ARBA00022630"/>
    </source>
</evidence>
<dbReference type="EMBL" id="FNAN01000022">
    <property type="protein sequence ID" value="SDG74616.1"/>
    <property type="molecule type" value="Genomic_DNA"/>
</dbReference>
<evidence type="ECO:0000256" key="4">
    <source>
        <dbReference type="ARBA" id="ARBA00022827"/>
    </source>
</evidence>
<dbReference type="Proteomes" id="UP000198748">
    <property type="component" value="Unassembled WGS sequence"/>
</dbReference>
<organism evidence="8 9">
    <name type="scientific">Dyadobacter soli</name>
    <dbReference type="NCBI Taxonomy" id="659014"/>
    <lineage>
        <taxon>Bacteria</taxon>
        <taxon>Pseudomonadati</taxon>
        <taxon>Bacteroidota</taxon>
        <taxon>Cytophagia</taxon>
        <taxon>Cytophagales</taxon>
        <taxon>Spirosomataceae</taxon>
        <taxon>Dyadobacter</taxon>
    </lineage>
</organism>
<protein>
    <submittedName>
        <fullName evidence="8">Choline dehydrogenase</fullName>
    </submittedName>
</protein>
<dbReference type="PANTHER" id="PTHR42784">
    <property type="entry name" value="PYRANOSE 2-OXIDASE"/>
    <property type="match status" value="1"/>
</dbReference>
<comment type="cofactor">
    <cofactor evidence="1">
        <name>FAD</name>
        <dbReference type="ChEBI" id="CHEBI:57692"/>
    </cofactor>
</comment>
<evidence type="ECO:0000313" key="9">
    <source>
        <dbReference type="Proteomes" id="UP000198748"/>
    </source>
</evidence>
<dbReference type="InterPro" id="IPR007867">
    <property type="entry name" value="GMC_OxRtase_C"/>
</dbReference>
<dbReference type="InterPro" id="IPR051473">
    <property type="entry name" value="P2Ox-like"/>
</dbReference>
<gene>
    <name evidence="8" type="ORF">SAMN04487996_122146</name>
</gene>
<proteinExistence type="inferred from homology"/>
<keyword evidence="5" id="KW-0560">Oxidoreductase</keyword>
<feature type="domain" description="Glucose-methanol-choline oxidoreductase C-terminal" evidence="7">
    <location>
        <begin position="483"/>
        <end position="614"/>
    </location>
</feature>
<dbReference type="RefSeq" id="WP_090156770.1">
    <property type="nucleotide sequence ID" value="NZ_FNAN01000022.1"/>
</dbReference>
<dbReference type="PANTHER" id="PTHR42784:SF1">
    <property type="entry name" value="PYRANOSE 2-OXIDASE"/>
    <property type="match status" value="1"/>
</dbReference>
<dbReference type="OrthoDB" id="1154541at2"/>
<dbReference type="InterPro" id="IPR036188">
    <property type="entry name" value="FAD/NAD-bd_sf"/>
</dbReference>
<keyword evidence="4" id="KW-0274">FAD</keyword>
<evidence type="ECO:0000259" key="7">
    <source>
        <dbReference type="Pfam" id="PF05199"/>
    </source>
</evidence>
<evidence type="ECO:0000259" key="6">
    <source>
        <dbReference type="Pfam" id="PF00732"/>
    </source>
</evidence>
<evidence type="ECO:0000256" key="5">
    <source>
        <dbReference type="ARBA" id="ARBA00023002"/>
    </source>
</evidence>
<sequence length="634" mass="70518">MENNDYDVVIVGSGIAGSIVAKLLTNAGKKVLILEAGLQAGIAMDPEGAFKTYEGYLNTFYNAPAKVPNSPYPNIKDAPSIDVLDLEVMKKGQPLTKGYLVQMGPIPFASDCARTPGGTTLHWLGTTLRMLPNDFQMKTKYGVGVDWPIDYEDMGRYYEMAENEIGVSGSVEDQQYPIEEKSIFSEGYSYPMKAIPTSYLDGIMKGKIDKRNKVVLNEKNYELYCISTPQGRNSIPNPEYKITGVRWSSGKKELEFTRTDEPASYEPVGSNWDPYTGQRCEGNASCVPICPVQAKYNALKTLRKSDKSNLTIKTQSVASRLLINEKSNWISGVEYKHYKNGDSFEYETHVAKGTIYVMAASAIENAKLLLASGAANSSDQVGRNLMDHMTVLSWGLTDEPIYPYRGPGSTTNIPTFRDGEFRKDHAAWISPLDNWGWSWPVFSPGSDVINAVGGGMFGKELRDKMKDVITRQLLVHFECEQAPDPENRVTISPEYKDHIGNYRPVIHYHATEYMLKAFEASKIVSDQLFSQCDVEDFTVYDPNSNPDYVTYKGKGYRFDGAGHIVGTHRMGFSPDDSVVNADMRTWDHENLFLVGCGNMPTLGTSNPTLTMSALTFKAAEAILKQLEQSPNYGK</sequence>
<dbReference type="Pfam" id="PF00732">
    <property type="entry name" value="GMC_oxred_N"/>
    <property type="match status" value="1"/>
</dbReference>
<dbReference type="InterPro" id="IPR000172">
    <property type="entry name" value="GMC_OxRdtase_N"/>
</dbReference>
<dbReference type="GO" id="GO:0050660">
    <property type="term" value="F:flavin adenine dinucleotide binding"/>
    <property type="evidence" value="ECO:0007669"/>
    <property type="project" value="InterPro"/>
</dbReference>
<feature type="domain" description="Glucose-methanol-choline oxidoreductase N-terminal" evidence="6">
    <location>
        <begin position="280"/>
        <end position="389"/>
    </location>
</feature>